<comment type="subcellular location">
    <subcellularLocation>
        <location evidence="1">Nucleus</location>
    </subcellularLocation>
</comment>
<dbReference type="InterPro" id="IPR036390">
    <property type="entry name" value="WH_DNA-bd_sf"/>
</dbReference>
<dbReference type="PANTHER" id="PTHR12780">
    <property type="entry name" value="RNA POLYMERASE III DNA DIRECTED , 39KD SUBUNIT-RELATED"/>
    <property type="match status" value="1"/>
</dbReference>
<comment type="caution">
    <text evidence="6">The sequence shown here is derived from an EMBL/GenBank/DDBJ whole genome shotgun (WGS) entry which is preliminary data.</text>
</comment>
<dbReference type="InterPro" id="IPR007832">
    <property type="entry name" value="RNA_pol_Rpc34"/>
</dbReference>
<dbReference type="RefSeq" id="XP_067544944.1">
    <property type="nucleotide sequence ID" value="XM_067689054.1"/>
</dbReference>
<keyword evidence="3 6" id="KW-0240">DNA-directed RNA polymerase</keyword>
<dbReference type="AlphaFoldDB" id="A0A177EGX9"/>
<dbReference type="GeneID" id="93647986"/>
<dbReference type="GO" id="GO:0005654">
    <property type="term" value="C:nucleoplasm"/>
    <property type="evidence" value="ECO:0007669"/>
    <property type="project" value="UniProtKB-ARBA"/>
</dbReference>
<dbReference type="SUPFAM" id="SSF46785">
    <property type="entry name" value="Winged helix' DNA-binding domain"/>
    <property type="match status" value="2"/>
</dbReference>
<dbReference type="InterPro" id="IPR016049">
    <property type="entry name" value="RNA_pol_Rpc34-like"/>
</dbReference>
<evidence type="ECO:0000256" key="4">
    <source>
        <dbReference type="ARBA" id="ARBA00023163"/>
    </source>
</evidence>
<dbReference type="FunFam" id="1.10.10.10:FF:000116">
    <property type="entry name" value="DNA-directed RNA polymerase III subunit RPC6"/>
    <property type="match status" value="1"/>
</dbReference>
<dbReference type="STRING" id="1805483.A0A177EGX9"/>
<dbReference type="Proteomes" id="UP000185944">
    <property type="component" value="Unassembled WGS sequence"/>
</dbReference>
<dbReference type="GO" id="GO:0006383">
    <property type="term" value="P:transcription by RNA polymerase III"/>
    <property type="evidence" value="ECO:0007669"/>
    <property type="project" value="InterPro"/>
</dbReference>
<keyword evidence="4" id="KW-0804">Transcription</keyword>
<dbReference type="GO" id="GO:0005666">
    <property type="term" value="C:RNA polymerase III complex"/>
    <property type="evidence" value="ECO:0007669"/>
    <property type="project" value="InterPro"/>
</dbReference>
<gene>
    <name evidence="6" type="ORF">NEDG_01636</name>
</gene>
<evidence type="ECO:0000256" key="1">
    <source>
        <dbReference type="ARBA" id="ARBA00004123"/>
    </source>
</evidence>
<evidence type="ECO:0000256" key="5">
    <source>
        <dbReference type="ARBA" id="ARBA00023242"/>
    </source>
</evidence>
<organism evidence="6 7">
    <name type="scientific">Nematocida displodere</name>
    <dbReference type="NCBI Taxonomy" id="1805483"/>
    <lineage>
        <taxon>Eukaryota</taxon>
        <taxon>Fungi</taxon>
        <taxon>Fungi incertae sedis</taxon>
        <taxon>Microsporidia</taxon>
        <taxon>Nematocida</taxon>
    </lineage>
</organism>
<dbReference type="EMBL" id="LTDL01000021">
    <property type="protein sequence ID" value="OAG31223.1"/>
    <property type="molecule type" value="Genomic_DNA"/>
</dbReference>
<comment type="similarity">
    <text evidence="2">Belongs to the eukaryotic RPC34/RPC39 RNA polymerase subunit family.</text>
</comment>
<evidence type="ECO:0000256" key="2">
    <source>
        <dbReference type="ARBA" id="ARBA00011038"/>
    </source>
</evidence>
<protein>
    <submittedName>
        <fullName evidence="6">DNA-directed RNA polymerase III subunit RPC6</fullName>
    </submittedName>
</protein>
<evidence type="ECO:0000256" key="3">
    <source>
        <dbReference type="ARBA" id="ARBA00022478"/>
    </source>
</evidence>
<proteinExistence type="inferred from homology"/>
<evidence type="ECO:0000313" key="7">
    <source>
        <dbReference type="Proteomes" id="UP000185944"/>
    </source>
</evidence>
<keyword evidence="5" id="KW-0539">Nucleus</keyword>
<dbReference type="VEuPathDB" id="MicrosporidiaDB:NEDG_01636"/>
<accession>A0A177EGX9</accession>
<dbReference type="OrthoDB" id="613763at2759"/>
<name>A0A177EGX9_9MICR</name>
<dbReference type="GO" id="GO:0005737">
    <property type="term" value="C:cytoplasm"/>
    <property type="evidence" value="ECO:0007669"/>
    <property type="project" value="UniProtKB-ARBA"/>
</dbReference>
<sequence length="236" mass="26878">MQTILSFISSKETGVSTEEIQKEFASTSLQEIAQELNTLSKDGLLDIFRTKTGIFYRRNRETHKFTSSEEKIVYLLIKESTSEGIWIKDLKTKSGLHQNLITKVIKALEQRMIIKSVKSVMHNRKVYMLYEEVPSENLGDGPWFTPEADLDTGFVEAIKSVVCEWVSAPENGKIPSFTTLPECKDVHQFIIRSGISSVPLTASDVSRILDILVYERKLIKLTTRYLRNTQHPTFSG</sequence>
<reference evidence="6 7" key="1">
    <citation type="submission" date="2016-02" db="EMBL/GenBank/DDBJ databases">
        <title>Discovery of a natural microsporidian pathogen with a broad tissue tropism in Caenorhabditis elegans.</title>
        <authorList>
            <person name="Luallen R.J."/>
            <person name="Reinke A.W."/>
            <person name="Tong L."/>
            <person name="Botts M.R."/>
            <person name="Felix M.-A."/>
            <person name="Troemel E.R."/>
        </authorList>
    </citation>
    <scope>NUCLEOTIDE SEQUENCE [LARGE SCALE GENOMIC DNA]</scope>
    <source>
        <strain evidence="6 7">JUm2807</strain>
    </source>
</reference>
<dbReference type="Pfam" id="PF05158">
    <property type="entry name" value="RNA_pol_Rpc34"/>
    <property type="match status" value="1"/>
</dbReference>
<evidence type="ECO:0000313" key="6">
    <source>
        <dbReference type="EMBL" id="OAG31223.1"/>
    </source>
</evidence>
<dbReference type="InterPro" id="IPR036388">
    <property type="entry name" value="WH-like_DNA-bd_sf"/>
</dbReference>
<dbReference type="Gene3D" id="1.10.10.10">
    <property type="entry name" value="Winged helix-like DNA-binding domain superfamily/Winged helix DNA-binding domain"/>
    <property type="match status" value="2"/>
</dbReference>
<keyword evidence="7" id="KW-1185">Reference proteome</keyword>